<keyword evidence="3" id="KW-1185">Reference proteome</keyword>
<protein>
    <recommendedName>
        <fullName evidence="4">Lipocalin-like domain-containing protein</fullName>
    </recommendedName>
</protein>
<evidence type="ECO:0000313" key="2">
    <source>
        <dbReference type="EMBL" id="RDV12947.1"/>
    </source>
</evidence>
<feature type="chain" id="PRO_5017725136" description="Lipocalin-like domain-containing protein" evidence="1">
    <location>
        <begin position="25"/>
        <end position="152"/>
    </location>
</feature>
<dbReference type="Proteomes" id="UP000256708">
    <property type="component" value="Unassembled WGS sequence"/>
</dbReference>
<dbReference type="PROSITE" id="PS51257">
    <property type="entry name" value="PROKAR_LIPOPROTEIN"/>
    <property type="match status" value="1"/>
</dbReference>
<evidence type="ECO:0008006" key="4">
    <source>
        <dbReference type="Google" id="ProtNLM"/>
    </source>
</evidence>
<comment type="caution">
    <text evidence="2">The sequence shown here is derived from an EMBL/GenBank/DDBJ whole genome shotgun (WGS) entry which is preliminary data.</text>
</comment>
<organism evidence="2 3">
    <name type="scientific">Pontibacter diazotrophicus</name>
    <dbReference type="NCBI Taxonomy" id="1400979"/>
    <lineage>
        <taxon>Bacteria</taxon>
        <taxon>Pseudomonadati</taxon>
        <taxon>Bacteroidota</taxon>
        <taxon>Cytophagia</taxon>
        <taxon>Cytophagales</taxon>
        <taxon>Hymenobacteraceae</taxon>
        <taxon>Pontibacter</taxon>
    </lineage>
</organism>
<keyword evidence="1" id="KW-0732">Signal</keyword>
<evidence type="ECO:0000256" key="1">
    <source>
        <dbReference type="SAM" id="SignalP"/>
    </source>
</evidence>
<reference evidence="3" key="1">
    <citation type="submission" date="2018-08" db="EMBL/GenBank/DDBJ databases">
        <authorList>
            <person name="Liu Z.-W."/>
            <person name="Du Z.-J."/>
        </authorList>
    </citation>
    <scope>NUCLEOTIDE SEQUENCE [LARGE SCALE GENOMIC DNA]</scope>
    <source>
        <strain evidence="3">H4X</strain>
    </source>
</reference>
<accession>A0A3D8L6D3</accession>
<sequence length="152" mass="17199">MFMKKLFLLPVLLFLLLASCKEEDAPTPDVNQVQLEGSWSTVTQELKYYNASGQLMHAETDEKVTTFHFNAPEVTTTYNTGTRTTCTYTSFQKNGNDYLQFYHNGRLHDFEITSITGSAMSWQVRLEKAQYGAGSTIKEADHVIVTIGLSKR</sequence>
<proteinExistence type="predicted"/>
<feature type="signal peptide" evidence="1">
    <location>
        <begin position="1"/>
        <end position="24"/>
    </location>
</feature>
<gene>
    <name evidence="2" type="ORF">DXT99_22015</name>
</gene>
<dbReference type="AlphaFoldDB" id="A0A3D8L6D3"/>
<dbReference type="EMBL" id="QRGR01000031">
    <property type="protein sequence ID" value="RDV12947.1"/>
    <property type="molecule type" value="Genomic_DNA"/>
</dbReference>
<evidence type="ECO:0000313" key="3">
    <source>
        <dbReference type="Proteomes" id="UP000256708"/>
    </source>
</evidence>
<name>A0A3D8L6D3_9BACT</name>